<evidence type="ECO:0008006" key="3">
    <source>
        <dbReference type="Google" id="ProtNLM"/>
    </source>
</evidence>
<dbReference type="Proteomes" id="UP001152622">
    <property type="component" value="Chromosome 6"/>
</dbReference>
<dbReference type="EMBL" id="JAINUF010000006">
    <property type="protein sequence ID" value="KAJ8356662.1"/>
    <property type="molecule type" value="Genomic_DNA"/>
</dbReference>
<name>A0A9Q1IVJ1_SYNKA</name>
<gene>
    <name evidence="1" type="ORF">SKAU_G00194560</name>
</gene>
<dbReference type="InterPro" id="IPR012337">
    <property type="entry name" value="RNaseH-like_sf"/>
</dbReference>
<dbReference type="OrthoDB" id="1607513at2759"/>
<dbReference type="SUPFAM" id="SSF53098">
    <property type="entry name" value="Ribonuclease H-like"/>
    <property type="match status" value="1"/>
</dbReference>
<dbReference type="InterPro" id="IPR052035">
    <property type="entry name" value="ZnF_BED_domain_contain"/>
</dbReference>
<organism evidence="1 2">
    <name type="scientific">Synaphobranchus kaupii</name>
    <name type="common">Kaup's arrowtooth eel</name>
    <dbReference type="NCBI Taxonomy" id="118154"/>
    <lineage>
        <taxon>Eukaryota</taxon>
        <taxon>Metazoa</taxon>
        <taxon>Chordata</taxon>
        <taxon>Craniata</taxon>
        <taxon>Vertebrata</taxon>
        <taxon>Euteleostomi</taxon>
        <taxon>Actinopterygii</taxon>
        <taxon>Neopterygii</taxon>
        <taxon>Teleostei</taxon>
        <taxon>Anguilliformes</taxon>
        <taxon>Synaphobranchidae</taxon>
        <taxon>Synaphobranchus</taxon>
    </lineage>
</organism>
<dbReference type="PANTHER" id="PTHR46481">
    <property type="entry name" value="ZINC FINGER BED DOMAIN-CONTAINING PROTEIN 4"/>
    <property type="match status" value="1"/>
</dbReference>
<evidence type="ECO:0000313" key="1">
    <source>
        <dbReference type="EMBL" id="KAJ8356662.1"/>
    </source>
</evidence>
<reference evidence="1" key="1">
    <citation type="journal article" date="2023" name="Science">
        <title>Genome structures resolve the early diversification of teleost fishes.</title>
        <authorList>
            <person name="Parey E."/>
            <person name="Louis A."/>
            <person name="Montfort J."/>
            <person name="Bouchez O."/>
            <person name="Roques C."/>
            <person name="Iampietro C."/>
            <person name="Lluch J."/>
            <person name="Castinel A."/>
            <person name="Donnadieu C."/>
            <person name="Desvignes T."/>
            <person name="Floi Bucao C."/>
            <person name="Jouanno E."/>
            <person name="Wen M."/>
            <person name="Mejri S."/>
            <person name="Dirks R."/>
            <person name="Jansen H."/>
            <person name="Henkel C."/>
            <person name="Chen W.J."/>
            <person name="Zahm M."/>
            <person name="Cabau C."/>
            <person name="Klopp C."/>
            <person name="Thompson A.W."/>
            <person name="Robinson-Rechavi M."/>
            <person name="Braasch I."/>
            <person name="Lecointre G."/>
            <person name="Bobe J."/>
            <person name="Postlethwait J.H."/>
            <person name="Berthelot C."/>
            <person name="Roest Crollius H."/>
            <person name="Guiguen Y."/>
        </authorList>
    </citation>
    <scope>NUCLEOTIDE SEQUENCE</scope>
    <source>
        <strain evidence="1">WJC10195</strain>
    </source>
</reference>
<evidence type="ECO:0000313" key="2">
    <source>
        <dbReference type="Proteomes" id="UP001152622"/>
    </source>
</evidence>
<comment type="caution">
    <text evidence="1">The sequence shown here is derived from an EMBL/GenBank/DDBJ whole genome shotgun (WGS) entry which is preliminary data.</text>
</comment>
<proteinExistence type="predicted"/>
<accession>A0A9Q1IVJ1</accession>
<dbReference type="PANTHER" id="PTHR46481:SF9">
    <property type="entry name" value="ZINC FINGER BED DOMAIN-CONTAINING PROTEIN 1-LIKE"/>
    <property type="match status" value="1"/>
</dbReference>
<sequence length="204" mass="23221">MFVLCLVFSLENAVKVDGRIARAAGLCKKLVGHFSHYWKQKVALKEAQQEHNLPEHSLITECATRWGSRQKMMERVLEQQRALSDVFSADRKSQHLVPSWQDLDVLESVNQALQPLQEFTDALSGESYVSVSYVKPVLHLMKTSVLAEKEEDTDLTKSIKVKILDCMNTKYDNPATQELLACFMDPRFKVSYISSKRSQTSRPG</sequence>
<protein>
    <recommendedName>
        <fullName evidence="3">Zinc finger BED domain-containing protein 4</fullName>
    </recommendedName>
</protein>
<keyword evidence="2" id="KW-1185">Reference proteome</keyword>
<dbReference type="AlphaFoldDB" id="A0A9Q1IVJ1"/>